<dbReference type="SUPFAM" id="SSF53187">
    <property type="entry name" value="Zn-dependent exopeptidases"/>
    <property type="match status" value="1"/>
</dbReference>
<protein>
    <recommendedName>
        <fullName evidence="1">Peptidase M20 dimerisation domain-containing protein</fullName>
    </recommendedName>
</protein>
<dbReference type="InterPro" id="IPR002933">
    <property type="entry name" value="Peptidase_M20"/>
</dbReference>
<accession>A0A7S1FDV9</accession>
<organism evidence="2">
    <name type="scientific">Noctiluca scintillans</name>
    <name type="common">Sea sparkle</name>
    <name type="synonym">Red tide dinoflagellate</name>
    <dbReference type="NCBI Taxonomy" id="2966"/>
    <lineage>
        <taxon>Eukaryota</taxon>
        <taxon>Sar</taxon>
        <taxon>Alveolata</taxon>
        <taxon>Dinophyceae</taxon>
        <taxon>Noctilucales</taxon>
        <taxon>Noctilucaceae</taxon>
        <taxon>Noctiluca</taxon>
    </lineage>
</organism>
<name>A0A7S1FDV9_NOCSC</name>
<dbReference type="PANTHER" id="PTHR43501:SF1">
    <property type="entry name" value="CYTOSOL NON-SPECIFIC DIPEPTIDASE"/>
    <property type="match status" value="1"/>
</dbReference>
<proteinExistence type="predicted"/>
<dbReference type="NCBIfam" id="TIGR01893">
    <property type="entry name" value="aa-his-dipept"/>
    <property type="match status" value="1"/>
</dbReference>
<dbReference type="FunFam" id="3.40.630.10:FF:000018">
    <property type="entry name" value="Aminoacyl-histidine dipeptidase PepD"/>
    <property type="match status" value="1"/>
</dbReference>
<dbReference type="GO" id="GO:0006508">
    <property type="term" value="P:proteolysis"/>
    <property type="evidence" value="ECO:0007669"/>
    <property type="project" value="InterPro"/>
</dbReference>
<dbReference type="InterPro" id="IPR001160">
    <property type="entry name" value="Peptidase_M20C"/>
</dbReference>
<dbReference type="PANTHER" id="PTHR43501">
    <property type="entry name" value="CYTOSOL NON-SPECIFIC DIPEPTIDASE"/>
    <property type="match status" value="1"/>
</dbReference>
<dbReference type="GO" id="GO:0070573">
    <property type="term" value="F:metallodipeptidase activity"/>
    <property type="evidence" value="ECO:0007669"/>
    <property type="project" value="TreeGrafter"/>
</dbReference>
<evidence type="ECO:0000259" key="1">
    <source>
        <dbReference type="Pfam" id="PF07687"/>
    </source>
</evidence>
<evidence type="ECO:0000313" key="2">
    <source>
        <dbReference type="EMBL" id="CAD8859917.1"/>
    </source>
</evidence>
<sequence length="572" mass="61932">MASPVAAKTLISRGANLEAYAKLSSGASPLVSAFWKYLLLCFETPRPSTDFKEPDDPKRLNAIRSELSKVATNLGAEVSEIAGGSLLITRAGRGQGANKASLCLQGHMDIVCSQNDGVGHDFERDGIEVRFTDDDEQPKAWLKPVKATTLGADNGVALAAGLAVLEALDNHPPLELLFTSNEETDFRGAENLPPGALKSERLLNLDSEEEYSICVGCAGGFEHSFKLPLTASTFSSDLVVVSVALSGLHGGHSGVDIHKEYGNANKLLARLMLHVGRDVRLMELKGGNGTNAIPREASCTVLSRADEADAFCEAVRQAAAEICEEFKSVEPTMDLQVGVCPRCVPPTDAEAVPPPPPPPGMGRTKLSIGWKCSRCPKCQALSAGQETSEPLTGNSTTALSPEDTRRVWQFCVNVPHGVLRMSTDVEGLVESSVSFALLELKADHLYCHLFVRSSVNSFMQQYQRSLTALGDMCGAQNIENQVPFPAWQPCMESKLLELCKRTHREEFDGREPRVYAIHAGLECGVLMQSHPKLDCSSIGPLIVNAHSPDERIHIASGSRYMSWLQRILENIE</sequence>
<dbReference type="PRINTS" id="PR00934">
    <property type="entry name" value="XHISDIPTASE"/>
</dbReference>
<dbReference type="Pfam" id="PF07687">
    <property type="entry name" value="M20_dimer"/>
    <property type="match status" value="1"/>
</dbReference>
<dbReference type="Pfam" id="PF01546">
    <property type="entry name" value="Peptidase_M20"/>
    <property type="match status" value="1"/>
</dbReference>
<dbReference type="AlphaFoldDB" id="A0A7S1FDV9"/>
<dbReference type="EMBL" id="HBFQ01048009">
    <property type="protein sequence ID" value="CAD8859917.1"/>
    <property type="molecule type" value="Transcribed_RNA"/>
</dbReference>
<reference evidence="2" key="1">
    <citation type="submission" date="2021-01" db="EMBL/GenBank/DDBJ databases">
        <authorList>
            <person name="Corre E."/>
            <person name="Pelletier E."/>
            <person name="Niang G."/>
            <person name="Scheremetjew M."/>
            <person name="Finn R."/>
            <person name="Kale V."/>
            <person name="Holt S."/>
            <person name="Cochrane G."/>
            <person name="Meng A."/>
            <person name="Brown T."/>
            <person name="Cohen L."/>
        </authorList>
    </citation>
    <scope>NUCLEOTIDE SEQUENCE</scope>
</reference>
<gene>
    <name evidence="2" type="ORF">NSCI0253_LOCUS34271</name>
</gene>
<dbReference type="GO" id="GO:0005829">
    <property type="term" value="C:cytosol"/>
    <property type="evidence" value="ECO:0007669"/>
    <property type="project" value="TreeGrafter"/>
</dbReference>
<dbReference type="Gene3D" id="3.40.630.10">
    <property type="entry name" value="Zn peptidases"/>
    <property type="match status" value="2"/>
</dbReference>
<feature type="domain" description="Peptidase M20 dimerisation" evidence="1">
    <location>
        <begin position="244"/>
        <end position="322"/>
    </location>
</feature>
<dbReference type="InterPro" id="IPR011650">
    <property type="entry name" value="Peptidase_M20_dimer"/>
</dbReference>